<evidence type="ECO:0000313" key="1">
    <source>
        <dbReference type="EMBL" id="PON77478.1"/>
    </source>
</evidence>
<evidence type="ECO:0000313" key="2">
    <source>
        <dbReference type="Proteomes" id="UP000237105"/>
    </source>
</evidence>
<keyword evidence="2" id="KW-1185">Reference proteome</keyword>
<accession>A0A2P5DW15</accession>
<organism evidence="1 2">
    <name type="scientific">Parasponia andersonii</name>
    <name type="common">Sponia andersonii</name>
    <dbReference type="NCBI Taxonomy" id="3476"/>
    <lineage>
        <taxon>Eukaryota</taxon>
        <taxon>Viridiplantae</taxon>
        <taxon>Streptophyta</taxon>
        <taxon>Embryophyta</taxon>
        <taxon>Tracheophyta</taxon>
        <taxon>Spermatophyta</taxon>
        <taxon>Magnoliopsida</taxon>
        <taxon>eudicotyledons</taxon>
        <taxon>Gunneridae</taxon>
        <taxon>Pentapetalae</taxon>
        <taxon>rosids</taxon>
        <taxon>fabids</taxon>
        <taxon>Rosales</taxon>
        <taxon>Cannabaceae</taxon>
        <taxon>Parasponia</taxon>
    </lineage>
</organism>
<gene>
    <name evidence="1" type="ORF">PanWU01x14_026390</name>
</gene>
<comment type="caution">
    <text evidence="1">The sequence shown here is derived from an EMBL/GenBank/DDBJ whole genome shotgun (WGS) entry which is preliminary data.</text>
</comment>
<feature type="non-terminal residue" evidence="1">
    <location>
        <position position="1"/>
    </location>
</feature>
<dbReference type="Proteomes" id="UP000237105">
    <property type="component" value="Unassembled WGS sequence"/>
</dbReference>
<proteinExistence type="predicted"/>
<reference evidence="2" key="1">
    <citation type="submission" date="2016-06" db="EMBL/GenBank/DDBJ databases">
        <title>Parallel loss of symbiosis genes in relatives of nitrogen-fixing non-legume Parasponia.</title>
        <authorList>
            <person name="Van Velzen R."/>
            <person name="Holmer R."/>
            <person name="Bu F."/>
            <person name="Rutten L."/>
            <person name="Van Zeijl A."/>
            <person name="Liu W."/>
            <person name="Santuari L."/>
            <person name="Cao Q."/>
            <person name="Sharma T."/>
            <person name="Shen D."/>
            <person name="Roswanjaya Y."/>
            <person name="Wardhani T."/>
            <person name="Kalhor M.S."/>
            <person name="Jansen J."/>
            <person name="Van den Hoogen J."/>
            <person name="Gungor B."/>
            <person name="Hartog M."/>
            <person name="Hontelez J."/>
            <person name="Verver J."/>
            <person name="Yang W.-C."/>
            <person name="Schijlen E."/>
            <person name="Repin R."/>
            <person name="Schilthuizen M."/>
            <person name="Schranz E."/>
            <person name="Heidstra R."/>
            <person name="Miyata K."/>
            <person name="Fedorova E."/>
            <person name="Kohlen W."/>
            <person name="Bisseling T."/>
            <person name="Smit S."/>
            <person name="Geurts R."/>
        </authorList>
    </citation>
    <scope>NUCLEOTIDE SEQUENCE [LARGE SCALE GENOMIC DNA]</scope>
    <source>
        <strain evidence="2">cv. WU1-14</strain>
    </source>
</reference>
<dbReference type="AlphaFoldDB" id="A0A2P5DW15"/>
<name>A0A2P5DW15_PARAD</name>
<protein>
    <submittedName>
        <fullName evidence="1">Uncharacterized protein</fullName>
    </submittedName>
</protein>
<dbReference type="EMBL" id="JXTB01000013">
    <property type="protein sequence ID" value="PON77478.1"/>
    <property type="molecule type" value="Genomic_DNA"/>
</dbReference>
<sequence length="102" mass="10877">FFLTHFYHSIVSLSLSLSHSPSYSLSLSLSLSLTRLPRLPPQLSSGLSLSLKLDAVVLSSSRCRPAPRASTPLAAALLLLVDSCVLVATSDYSSWPPPVDPV</sequence>